<keyword evidence="2" id="KW-1185">Reference proteome</keyword>
<organism evidence="1 2">
    <name type="scientific">Persea americana</name>
    <name type="common">Avocado</name>
    <dbReference type="NCBI Taxonomy" id="3435"/>
    <lineage>
        <taxon>Eukaryota</taxon>
        <taxon>Viridiplantae</taxon>
        <taxon>Streptophyta</taxon>
        <taxon>Embryophyta</taxon>
        <taxon>Tracheophyta</taxon>
        <taxon>Spermatophyta</taxon>
        <taxon>Magnoliopsida</taxon>
        <taxon>Magnoliidae</taxon>
        <taxon>Laurales</taxon>
        <taxon>Lauraceae</taxon>
        <taxon>Persea</taxon>
    </lineage>
</organism>
<dbReference type="EMBL" id="CM056809">
    <property type="protein sequence ID" value="KAJ8648471.1"/>
    <property type="molecule type" value="Genomic_DNA"/>
</dbReference>
<evidence type="ECO:0000313" key="1">
    <source>
        <dbReference type="EMBL" id="KAJ8648471.1"/>
    </source>
</evidence>
<reference evidence="1 2" key="1">
    <citation type="journal article" date="2022" name="Hortic Res">
        <title>A haplotype resolved chromosomal level avocado genome allows analysis of novel avocado genes.</title>
        <authorList>
            <person name="Nath O."/>
            <person name="Fletcher S.J."/>
            <person name="Hayward A."/>
            <person name="Shaw L.M."/>
            <person name="Masouleh A.K."/>
            <person name="Furtado A."/>
            <person name="Henry R.J."/>
            <person name="Mitter N."/>
        </authorList>
    </citation>
    <scope>NUCLEOTIDE SEQUENCE [LARGE SCALE GENOMIC DNA]</scope>
    <source>
        <strain evidence="2">cv. Hass</strain>
    </source>
</reference>
<evidence type="ECO:0000313" key="2">
    <source>
        <dbReference type="Proteomes" id="UP001234297"/>
    </source>
</evidence>
<dbReference type="Proteomes" id="UP001234297">
    <property type="component" value="Chromosome 1"/>
</dbReference>
<gene>
    <name evidence="1" type="ORF">MRB53_001494</name>
</gene>
<proteinExistence type="predicted"/>
<sequence>MASSPSTRTCSWKTTPDSPYRLCSFCSLPSSFLPHKNRTTHFSISNISSSPSSSSSCSTDNCRDSINTNLLRKPSSEYPIGKSSSTQISKLTDGNSFFAGNEEDEQGVRWRKVGRKLLFGKRPLWKRVFFASQKVKSIILLNVLTVICASDIPVIKEAEEVIDPALFTCVRFVVSAIPFLPFILRARGDGQTRAAGIELGFWVSLGYLSQALGLVTSDAGRASFISAFTVIVVPFIDGILGATVPFLTWFGAFMSLVGVAMLESSGSPPSVGDVLNIFSAVFFGIHMLRTEHIARITKKENFLPLLGYEVSVVALFSTLWYFFMGGFHDVHGLSSASWQWAMLWDGMASFPWIPALYTGVLSTGLCLWIEMAAMCDISATETAIIYGLEPVWGAAFAWFLLGERWSTAGWVGAVLVLGGSLTVQIWGSSPEKHGTDEENSRQIQVSVGTPFLKILRRGVCGSWRHYEETMKKSLLPEEWVHGYDLEEGNGSNCHCCTSVGDRFSKLYKSLRHLFSKGWEFGRSDPRKVIFAAKMSLALTLVSLLMFLNEPFRDLGQYSVWAILTVVVIFEFSIGAALSKGFNRGLGTLFAGGLALGMAELSTLAGDYEELFVIASIFITGFWATFMKMYPTMKPYEYGFRVFLLTYCFIMVSGYRTREFIHTAVTRFVLIALGAAVGLAVNICIYPIWAGEDLHNLVVKNFMGVANSLEGCVDGYLKCIEYERVPSKILTYQASDDPLYSGYRSAVESTSQEDNLVGFAIWEPPHGPYKTLRYPWKNYVKVSGALRHCAFTVMALHGCILSEIQAPPERRLVFRAELQRVGTEGAKVLRELGNKVKMMVKLSPEDILFEVHEAAEALQKKIDRQSYLLVNSECWDIGKPAEITDSAKPVLNTMQDYSRHLSTISPSETTINLGSVEMSMSLDFRNANMGSNSHLPLGGSPETKFLKQASWPSRKSFTMDVLPSVDELKTYESASALSLATFASLLIEFVARLENVVDSFEELSIKANFKEPIIEPGAETVGLWTRLSRFLR</sequence>
<name>A0ACC2MST6_PERAE</name>
<protein>
    <submittedName>
        <fullName evidence="1">Uncharacterized protein</fullName>
    </submittedName>
</protein>
<comment type="caution">
    <text evidence="1">The sequence shown here is derived from an EMBL/GenBank/DDBJ whole genome shotgun (WGS) entry which is preliminary data.</text>
</comment>
<accession>A0ACC2MST6</accession>